<name>A0ABW5B8I7_9BACT</name>
<evidence type="ECO:0000256" key="1">
    <source>
        <dbReference type="SAM" id="Phobius"/>
    </source>
</evidence>
<gene>
    <name evidence="2" type="ORF">ACFSKV_12835</name>
</gene>
<keyword evidence="3" id="KW-1185">Reference proteome</keyword>
<sequence length="118" mass="13643">MIHSLKQYISILLLLAFGISGIFYPFVSANKQNSPASEFSQLIPVDHNFYLEHGLNLQIDHFGVTKSNQSDYQFDFSALLSARLALEVIFDLKNTSWLKNPTIFFDVLSLLYPFHHFW</sequence>
<feature type="transmembrane region" description="Helical" evidence="1">
    <location>
        <begin position="7"/>
        <end position="27"/>
    </location>
</feature>
<keyword evidence="1" id="KW-0472">Membrane</keyword>
<organism evidence="2 3">
    <name type="scientific">Shivajiella indica</name>
    <dbReference type="NCBI Taxonomy" id="872115"/>
    <lineage>
        <taxon>Bacteria</taxon>
        <taxon>Pseudomonadati</taxon>
        <taxon>Bacteroidota</taxon>
        <taxon>Cytophagia</taxon>
        <taxon>Cytophagales</taxon>
        <taxon>Cyclobacteriaceae</taxon>
        <taxon>Shivajiella</taxon>
    </lineage>
</organism>
<dbReference type="EMBL" id="JBHUIV010000018">
    <property type="protein sequence ID" value="MFD2202453.1"/>
    <property type="molecule type" value="Genomic_DNA"/>
</dbReference>
<comment type="caution">
    <text evidence="2">The sequence shown here is derived from an EMBL/GenBank/DDBJ whole genome shotgun (WGS) entry which is preliminary data.</text>
</comment>
<dbReference type="Proteomes" id="UP001597414">
    <property type="component" value="Unassembled WGS sequence"/>
</dbReference>
<keyword evidence="1" id="KW-0812">Transmembrane</keyword>
<evidence type="ECO:0000313" key="3">
    <source>
        <dbReference type="Proteomes" id="UP001597414"/>
    </source>
</evidence>
<proteinExistence type="predicted"/>
<dbReference type="RefSeq" id="WP_380803375.1">
    <property type="nucleotide sequence ID" value="NZ_JBHUIV010000018.1"/>
</dbReference>
<reference evidence="3" key="1">
    <citation type="journal article" date="2019" name="Int. J. Syst. Evol. Microbiol.">
        <title>The Global Catalogue of Microorganisms (GCM) 10K type strain sequencing project: providing services to taxonomists for standard genome sequencing and annotation.</title>
        <authorList>
            <consortium name="The Broad Institute Genomics Platform"/>
            <consortium name="The Broad Institute Genome Sequencing Center for Infectious Disease"/>
            <person name="Wu L."/>
            <person name="Ma J."/>
        </authorList>
    </citation>
    <scope>NUCLEOTIDE SEQUENCE [LARGE SCALE GENOMIC DNA]</scope>
    <source>
        <strain evidence="3">KCTC 19812</strain>
    </source>
</reference>
<evidence type="ECO:0000313" key="2">
    <source>
        <dbReference type="EMBL" id="MFD2202453.1"/>
    </source>
</evidence>
<protein>
    <submittedName>
        <fullName evidence="2">Uncharacterized protein</fullName>
    </submittedName>
</protein>
<accession>A0ABW5B8I7</accession>
<keyword evidence="1" id="KW-1133">Transmembrane helix</keyword>